<accession>A0ABU0CRJ2</accession>
<evidence type="ECO:0000313" key="16">
    <source>
        <dbReference type="EMBL" id="MDQ0339038.1"/>
    </source>
</evidence>
<keyword evidence="8 14" id="KW-0949">S-adenosyl-L-methionine</keyword>
<dbReference type="SFLD" id="SFLDF00278">
    <property type="entry name" value="pyruvate_formate-lyase_activas"/>
    <property type="match status" value="1"/>
</dbReference>
<dbReference type="PROSITE" id="PS01087">
    <property type="entry name" value="RADICAL_ACTIVATING"/>
    <property type="match status" value="1"/>
</dbReference>
<dbReference type="InterPro" id="IPR034465">
    <property type="entry name" value="Pyruvate_for-lyase_activase"/>
</dbReference>
<dbReference type="InterPro" id="IPR034457">
    <property type="entry name" value="Organic_radical-activating"/>
</dbReference>
<keyword evidence="12 14" id="KW-0411">Iron-sulfur</keyword>
<evidence type="ECO:0000256" key="7">
    <source>
        <dbReference type="ARBA" id="ARBA00022490"/>
    </source>
</evidence>
<comment type="caution">
    <text evidence="16">The sequence shown here is derived from an EMBL/GenBank/DDBJ whole genome shotgun (WGS) entry which is preliminary data.</text>
</comment>
<feature type="domain" description="Radical SAM core" evidence="15">
    <location>
        <begin position="15"/>
        <end position="243"/>
    </location>
</feature>
<dbReference type="SFLD" id="SFLDG01066">
    <property type="entry name" value="organic_radical-activating_enz"/>
    <property type="match status" value="1"/>
</dbReference>
<comment type="function">
    <text evidence="1 14">Activation of pyruvate formate-lyase under anaerobic conditions by generation of an organic free radical, using S-adenosylmethionine and reduced flavodoxin as cosubstrates to produce 5'-deoxy-adenosine.</text>
</comment>
<evidence type="ECO:0000256" key="2">
    <source>
        <dbReference type="ARBA" id="ARBA00004496"/>
    </source>
</evidence>
<evidence type="ECO:0000256" key="9">
    <source>
        <dbReference type="ARBA" id="ARBA00022723"/>
    </source>
</evidence>
<proteinExistence type="inferred from homology"/>
<dbReference type="InterPro" id="IPR012838">
    <property type="entry name" value="PFL1_activating"/>
</dbReference>
<dbReference type="InterPro" id="IPR013785">
    <property type="entry name" value="Aldolase_TIM"/>
</dbReference>
<evidence type="ECO:0000256" key="13">
    <source>
        <dbReference type="ARBA" id="ARBA00047533"/>
    </source>
</evidence>
<dbReference type="NCBIfam" id="TIGR02493">
    <property type="entry name" value="PFLA"/>
    <property type="match status" value="1"/>
</dbReference>
<evidence type="ECO:0000256" key="6">
    <source>
        <dbReference type="ARBA" id="ARBA00022485"/>
    </source>
</evidence>
<dbReference type="InterPro" id="IPR058240">
    <property type="entry name" value="rSAM_sf"/>
</dbReference>
<evidence type="ECO:0000256" key="8">
    <source>
        <dbReference type="ARBA" id="ARBA00022691"/>
    </source>
</evidence>
<keyword evidence="16" id="KW-0670">Pyruvate</keyword>
<protein>
    <recommendedName>
        <fullName evidence="5 14">Pyruvate formate-lyase-activating enzyme</fullName>
        <ecNumber evidence="4 14">1.97.1.4</ecNumber>
    </recommendedName>
</protein>
<dbReference type="SFLD" id="SFLDS00029">
    <property type="entry name" value="Radical_SAM"/>
    <property type="match status" value="1"/>
</dbReference>
<keyword evidence="17" id="KW-1185">Reference proteome</keyword>
<dbReference type="CDD" id="cd01335">
    <property type="entry name" value="Radical_SAM"/>
    <property type="match status" value="1"/>
</dbReference>
<dbReference type="PIRSF" id="PIRSF000371">
    <property type="entry name" value="PFL_act_enz"/>
    <property type="match status" value="1"/>
</dbReference>
<dbReference type="SFLD" id="SFLDG01118">
    <property type="entry name" value="activating_enzymes__group_2"/>
    <property type="match status" value="1"/>
</dbReference>
<reference evidence="16 17" key="1">
    <citation type="submission" date="2023-07" db="EMBL/GenBank/DDBJ databases">
        <title>Genomic Encyclopedia of Type Strains, Phase IV (KMG-IV): sequencing the most valuable type-strain genomes for metagenomic binning, comparative biology and taxonomic classification.</title>
        <authorList>
            <person name="Goeker M."/>
        </authorList>
    </citation>
    <scope>NUCLEOTIDE SEQUENCE [LARGE SCALE GENOMIC DNA]</scope>
    <source>
        <strain evidence="16 17">DSM 17740</strain>
    </source>
</reference>
<sequence length="256" mass="28745">MLRGRIHSVETCGTVDGPGIRYVVFMQGCLLRCQYCHNPDTWDLKGGKTVTREELLQDMKGYVPYMTFSGGGVTVSGGEPLLQAEFVAELFKACKERDIHTALDTSGGCFTGHGVQRQIIDRLLEVTDLVLLDLKHIDEAKHRRLTGRSNAHILHFARYLAEKGTPVWIRHVLVPGYTDDELDLARLGQFIKTLPNVQKIEILPYHQLGVHKWHALGLHYPLANVHPPTDKNIQRAYLILTGKGQQSNLTGQLDMC</sequence>
<dbReference type="GO" id="GO:0043365">
    <property type="term" value="F:[formate-C-acetyltransferase]-activating enzyme activity"/>
    <property type="evidence" value="ECO:0007669"/>
    <property type="project" value="UniProtKB-EC"/>
</dbReference>
<dbReference type="InterPro" id="IPR007197">
    <property type="entry name" value="rSAM"/>
</dbReference>
<keyword evidence="9 14" id="KW-0479">Metal-binding</keyword>
<evidence type="ECO:0000256" key="4">
    <source>
        <dbReference type="ARBA" id="ARBA00012303"/>
    </source>
</evidence>
<name>A0ABU0CRJ2_9BACI</name>
<evidence type="ECO:0000313" key="17">
    <source>
        <dbReference type="Proteomes" id="UP001232445"/>
    </source>
</evidence>
<evidence type="ECO:0000256" key="5">
    <source>
        <dbReference type="ARBA" id="ARBA00021356"/>
    </source>
</evidence>
<evidence type="ECO:0000256" key="14">
    <source>
        <dbReference type="RuleBase" id="RU362053"/>
    </source>
</evidence>
<dbReference type="Gene3D" id="3.20.20.70">
    <property type="entry name" value="Aldolase class I"/>
    <property type="match status" value="1"/>
</dbReference>
<dbReference type="RefSeq" id="WP_307338401.1">
    <property type="nucleotide sequence ID" value="NZ_JAUSUQ010000006.1"/>
</dbReference>
<keyword evidence="16" id="KW-0456">Lyase</keyword>
<dbReference type="PANTHER" id="PTHR30352:SF5">
    <property type="entry name" value="PYRUVATE FORMATE-LYASE 1-ACTIVATING ENZYME"/>
    <property type="match status" value="1"/>
</dbReference>
<keyword evidence="6 14" id="KW-0004">4Fe-4S</keyword>
<dbReference type="SUPFAM" id="SSF102114">
    <property type="entry name" value="Radical SAM enzymes"/>
    <property type="match status" value="1"/>
</dbReference>
<gene>
    <name evidence="16" type="ORF">J2S00_001824</name>
</gene>
<dbReference type="EC" id="1.97.1.4" evidence="4 14"/>
<keyword evidence="10 14" id="KW-0560">Oxidoreductase</keyword>
<evidence type="ECO:0000256" key="1">
    <source>
        <dbReference type="ARBA" id="ARBA00003141"/>
    </source>
</evidence>
<keyword evidence="11 14" id="KW-0408">Iron</keyword>
<evidence type="ECO:0000256" key="3">
    <source>
        <dbReference type="ARBA" id="ARBA00009777"/>
    </source>
</evidence>
<comment type="similarity">
    <text evidence="3 14">Belongs to the organic radical-activating enzymes family.</text>
</comment>
<comment type="catalytic activity">
    <reaction evidence="13 14">
        <text>glycyl-[formate C-acetyltransferase] + reduced [flavodoxin] + S-adenosyl-L-methionine = glycin-2-yl radical-[formate C-acetyltransferase] + semiquinone [flavodoxin] + 5'-deoxyadenosine + L-methionine + H(+)</text>
        <dbReference type="Rhea" id="RHEA:19225"/>
        <dbReference type="Rhea" id="RHEA-COMP:10622"/>
        <dbReference type="Rhea" id="RHEA-COMP:12190"/>
        <dbReference type="Rhea" id="RHEA-COMP:12191"/>
        <dbReference type="Rhea" id="RHEA-COMP:14480"/>
        <dbReference type="ChEBI" id="CHEBI:15378"/>
        <dbReference type="ChEBI" id="CHEBI:17319"/>
        <dbReference type="ChEBI" id="CHEBI:29947"/>
        <dbReference type="ChEBI" id="CHEBI:32722"/>
        <dbReference type="ChEBI" id="CHEBI:57618"/>
        <dbReference type="ChEBI" id="CHEBI:57844"/>
        <dbReference type="ChEBI" id="CHEBI:59789"/>
        <dbReference type="ChEBI" id="CHEBI:140311"/>
        <dbReference type="EC" id="1.97.1.4"/>
    </reaction>
</comment>
<comment type="subcellular location">
    <subcellularLocation>
        <location evidence="2 14">Cytoplasm</location>
    </subcellularLocation>
</comment>
<dbReference type="Pfam" id="PF04055">
    <property type="entry name" value="Radical_SAM"/>
    <property type="match status" value="1"/>
</dbReference>
<evidence type="ECO:0000256" key="11">
    <source>
        <dbReference type="ARBA" id="ARBA00023004"/>
    </source>
</evidence>
<dbReference type="InterPro" id="IPR001989">
    <property type="entry name" value="Radical_activat_CS"/>
</dbReference>
<dbReference type="InterPro" id="IPR040074">
    <property type="entry name" value="BssD/PflA/YjjW"/>
</dbReference>
<comment type="cofactor">
    <cofactor evidence="14">
        <name>[4Fe-4S] cluster</name>
        <dbReference type="ChEBI" id="CHEBI:49883"/>
    </cofactor>
    <text evidence="14">Binds 1 [4Fe-4S] cluster. The cluster is coordinated with 3 cysteines and an exchangeable S-adenosyl-L-methionine.</text>
</comment>
<dbReference type="Proteomes" id="UP001232445">
    <property type="component" value="Unassembled WGS sequence"/>
</dbReference>
<dbReference type="GO" id="GO:0016829">
    <property type="term" value="F:lyase activity"/>
    <property type="evidence" value="ECO:0007669"/>
    <property type="project" value="UniProtKB-KW"/>
</dbReference>
<evidence type="ECO:0000259" key="15">
    <source>
        <dbReference type="PROSITE" id="PS51918"/>
    </source>
</evidence>
<dbReference type="PANTHER" id="PTHR30352">
    <property type="entry name" value="PYRUVATE FORMATE-LYASE-ACTIVATING ENZYME"/>
    <property type="match status" value="1"/>
</dbReference>
<keyword evidence="7 14" id="KW-0963">Cytoplasm</keyword>
<dbReference type="PROSITE" id="PS51918">
    <property type="entry name" value="RADICAL_SAM"/>
    <property type="match status" value="1"/>
</dbReference>
<evidence type="ECO:0000256" key="12">
    <source>
        <dbReference type="ARBA" id="ARBA00023014"/>
    </source>
</evidence>
<organism evidence="16 17">
    <name type="scientific">Caldalkalibacillus uzonensis</name>
    <dbReference type="NCBI Taxonomy" id="353224"/>
    <lineage>
        <taxon>Bacteria</taxon>
        <taxon>Bacillati</taxon>
        <taxon>Bacillota</taxon>
        <taxon>Bacilli</taxon>
        <taxon>Bacillales</taxon>
        <taxon>Bacillaceae</taxon>
        <taxon>Caldalkalibacillus</taxon>
    </lineage>
</organism>
<dbReference type="InterPro" id="IPR012839">
    <property type="entry name" value="Organic_radical_activase"/>
</dbReference>
<dbReference type="EMBL" id="JAUSUQ010000006">
    <property type="protein sequence ID" value="MDQ0339038.1"/>
    <property type="molecule type" value="Genomic_DNA"/>
</dbReference>
<evidence type="ECO:0000256" key="10">
    <source>
        <dbReference type="ARBA" id="ARBA00023002"/>
    </source>
</evidence>